<dbReference type="SUPFAM" id="SSF47005">
    <property type="entry name" value="Peripheral subunit-binding domain of 2-oxo acid dehydrogenase complex"/>
    <property type="match status" value="1"/>
</dbReference>
<gene>
    <name evidence="14" type="ORF">DAMNIGENAA_29370</name>
</gene>
<keyword evidence="15" id="KW-1185">Reference proteome</keyword>
<comment type="subunit">
    <text evidence="3">Forms a 24-polypeptide structural core with octahedral symmetry.</text>
</comment>
<comment type="cofactor">
    <cofactor evidence="1 10">
        <name>(R)-lipoate</name>
        <dbReference type="ChEBI" id="CHEBI:83088"/>
    </cofactor>
</comment>
<reference evidence="14" key="1">
    <citation type="submission" date="2022-12" db="EMBL/GenBank/DDBJ databases">
        <title>Reference genome sequencing for broad-spectrum identification of bacterial and archaeal isolates by mass spectrometry.</title>
        <authorList>
            <person name="Sekiguchi Y."/>
            <person name="Tourlousse D.M."/>
        </authorList>
    </citation>
    <scope>NUCLEOTIDE SEQUENCE</scope>
    <source>
        <strain evidence="14">ASRB1</strain>
    </source>
</reference>
<dbReference type="InterPro" id="IPR003016">
    <property type="entry name" value="2-oxoA_DH_lipoyl-BS"/>
</dbReference>
<feature type="domain" description="Peripheral subunit-binding (PSBD)" evidence="13">
    <location>
        <begin position="134"/>
        <end position="171"/>
    </location>
</feature>
<dbReference type="GO" id="GO:0031405">
    <property type="term" value="F:lipoic acid binding"/>
    <property type="evidence" value="ECO:0007669"/>
    <property type="project" value="TreeGrafter"/>
</dbReference>
<feature type="region of interest" description="Disordered" evidence="11">
    <location>
        <begin position="83"/>
        <end position="140"/>
    </location>
</feature>
<evidence type="ECO:0000313" key="15">
    <source>
        <dbReference type="Proteomes" id="UP001144372"/>
    </source>
</evidence>
<keyword evidence="5" id="KW-0677">Repeat</keyword>
<dbReference type="EMBL" id="BSDR01000001">
    <property type="protein sequence ID" value="GLI35504.1"/>
    <property type="molecule type" value="Genomic_DNA"/>
</dbReference>
<organism evidence="14 15">
    <name type="scientific">Desulforhabdus amnigena</name>
    <dbReference type="NCBI Taxonomy" id="40218"/>
    <lineage>
        <taxon>Bacteria</taxon>
        <taxon>Pseudomonadati</taxon>
        <taxon>Thermodesulfobacteriota</taxon>
        <taxon>Syntrophobacteria</taxon>
        <taxon>Syntrophobacterales</taxon>
        <taxon>Syntrophobacteraceae</taxon>
        <taxon>Desulforhabdus</taxon>
    </lineage>
</organism>
<evidence type="ECO:0000256" key="7">
    <source>
        <dbReference type="ARBA" id="ARBA00023315"/>
    </source>
</evidence>
<comment type="caution">
    <text evidence="14">The sequence shown here is derived from an EMBL/GenBank/DDBJ whole genome shotgun (WGS) entry which is preliminary data.</text>
</comment>
<dbReference type="InterPro" id="IPR023213">
    <property type="entry name" value="CAT-like_dom_sf"/>
</dbReference>
<dbReference type="PANTHER" id="PTHR43178">
    <property type="entry name" value="DIHYDROLIPOAMIDE ACETYLTRANSFERASE COMPONENT OF PYRUVATE DEHYDROGENASE COMPLEX"/>
    <property type="match status" value="1"/>
</dbReference>
<dbReference type="Gene3D" id="4.10.320.10">
    <property type="entry name" value="E3-binding domain"/>
    <property type="match status" value="1"/>
</dbReference>
<dbReference type="Gene3D" id="2.40.50.100">
    <property type="match status" value="1"/>
</dbReference>
<evidence type="ECO:0000256" key="11">
    <source>
        <dbReference type="SAM" id="MobiDB-lite"/>
    </source>
</evidence>
<dbReference type="PROSITE" id="PS50968">
    <property type="entry name" value="BIOTINYL_LIPOYL"/>
    <property type="match status" value="1"/>
</dbReference>
<evidence type="ECO:0000256" key="1">
    <source>
        <dbReference type="ARBA" id="ARBA00001938"/>
    </source>
</evidence>
<evidence type="ECO:0000256" key="9">
    <source>
        <dbReference type="ARBA" id="ARBA00048370"/>
    </source>
</evidence>
<keyword evidence="6 10" id="KW-0450">Lipoyl</keyword>
<keyword evidence="7 10" id="KW-0012">Acyltransferase</keyword>
<dbReference type="Pfam" id="PF00198">
    <property type="entry name" value="2-oxoacid_dh"/>
    <property type="match status" value="1"/>
</dbReference>
<dbReference type="Pfam" id="PF00364">
    <property type="entry name" value="Biotin_lipoyl"/>
    <property type="match status" value="1"/>
</dbReference>
<keyword evidence="14" id="KW-0670">Pyruvate</keyword>
<evidence type="ECO:0000256" key="5">
    <source>
        <dbReference type="ARBA" id="ARBA00022737"/>
    </source>
</evidence>
<accession>A0A9W6L9F3</accession>
<dbReference type="PROSITE" id="PS51826">
    <property type="entry name" value="PSBD"/>
    <property type="match status" value="1"/>
</dbReference>
<evidence type="ECO:0000313" key="14">
    <source>
        <dbReference type="EMBL" id="GLI35504.1"/>
    </source>
</evidence>
<dbReference type="InterPro" id="IPR036625">
    <property type="entry name" value="E3-bd_dom_sf"/>
</dbReference>
<keyword evidence="4 10" id="KW-0808">Transferase</keyword>
<feature type="compositionally biased region" description="Basic and acidic residues" evidence="11">
    <location>
        <begin position="107"/>
        <end position="131"/>
    </location>
</feature>
<dbReference type="CDD" id="cd06849">
    <property type="entry name" value="lipoyl_domain"/>
    <property type="match status" value="1"/>
</dbReference>
<dbReference type="InterPro" id="IPR004167">
    <property type="entry name" value="PSBD"/>
</dbReference>
<dbReference type="PANTHER" id="PTHR43178:SF2">
    <property type="entry name" value="DIHYDROLIPOYLLYSINE-RESIDUE ACETYLTRANSFERASE COMPONENT OF PYRUVATE DEHYDROGENASE COMPLEX"/>
    <property type="match status" value="1"/>
</dbReference>
<dbReference type="Proteomes" id="UP001144372">
    <property type="component" value="Unassembled WGS sequence"/>
</dbReference>
<dbReference type="InterPro" id="IPR011053">
    <property type="entry name" value="Single_hybrid_motif"/>
</dbReference>
<dbReference type="FunFam" id="2.40.50.100:FF:000009">
    <property type="entry name" value="Acetyltransferase component of pyruvate dehydrogenase complex"/>
    <property type="match status" value="1"/>
</dbReference>
<dbReference type="FunFam" id="3.30.559.10:FF:000004">
    <property type="entry name" value="Acetyltransferase component of pyruvate dehydrogenase complex"/>
    <property type="match status" value="1"/>
</dbReference>
<comment type="similarity">
    <text evidence="2 10">Belongs to the 2-oxoacid dehydrogenase family.</text>
</comment>
<evidence type="ECO:0000259" key="13">
    <source>
        <dbReference type="PROSITE" id="PS51826"/>
    </source>
</evidence>
<dbReference type="RefSeq" id="WP_281795393.1">
    <property type="nucleotide sequence ID" value="NZ_BSDR01000001.1"/>
</dbReference>
<comment type="catalytic activity">
    <reaction evidence="9">
        <text>N(6)-[(R)-dihydrolipoyl]-L-lysyl-[protein] + acetyl-CoA = N(6)-[(R)-S(8)-acetyldihydrolipoyl]-L-lysyl-[protein] + CoA</text>
        <dbReference type="Rhea" id="RHEA:17017"/>
        <dbReference type="Rhea" id="RHEA-COMP:10475"/>
        <dbReference type="Rhea" id="RHEA-COMP:10478"/>
        <dbReference type="ChEBI" id="CHEBI:57287"/>
        <dbReference type="ChEBI" id="CHEBI:57288"/>
        <dbReference type="ChEBI" id="CHEBI:83100"/>
        <dbReference type="ChEBI" id="CHEBI:83111"/>
        <dbReference type="EC" id="2.3.1.12"/>
    </reaction>
</comment>
<evidence type="ECO:0000259" key="12">
    <source>
        <dbReference type="PROSITE" id="PS50968"/>
    </source>
</evidence>
<name>A0A9W6L9F3_9BACT</name>
<dbReference type="EC" id="2.3.1.-" evidence="10"/>
<dbReference type="AlphaFoldDB" id="A0A9W6L9F3"/>
<comment type="function">
    <text evidence="8">The pyruvate dehydrogenase complex catalyzes the overall conversion of pyruvate to acetyl-CoA and CO(2). It contains multiple copies of three enzymatic components: pyruvate dehydrogenase (E1), dihydrolipoamide acetyltransferase (E2) and lipoamide dehydrogenase (E3).</text>
</comment>
<dbReference type="PROSITE" id="PS00189">
    <property type="entry name" value="LIPOYL"/>
    <property type="match status" value="1"/>
</dbReference>
<dbReference type="InterPro" id="IPR000089">
    <property type="entry name" value="Biotin_lipoyl"/>
</dbReference>
<dbReference type="GO" id="GO:0004742">
    <property type="term" value="F:dihydrolipoyllysine-residue acetyltransferase activity"/>
    <property type="evidence" value="ECO:0007669"/>
    <property type="project" value="UniProtKB-EC"/>
</dbReference>
<protein>
    <recommendedName>
        <fullName evidence="10">Dihydrolipoamide acetyltransferase component of pyruvate dehydrogenase complex</fullName>
        <ecNumber evidence="10">2.3.1.-</ecNumber>
    </recommendedName>
</protein>
<dbReference type="InterPro" id="IPR050743">
    <property type="entry name" value="2-oxoacid_DH_E2_comp"/>
</dbReference>
<dbReference type="InterPro" id="IPR001078">
    <property type="entry name" value="2-oxoacid_DH_actylTfrase"/>
</dbReference>
<evidence type="ECO:0000256" key="10">
    <source>
        <dbReference type="RuleBase" id="RU003423"/>
    </source>
</evidence>
<feature type="compositionally biased region" description="Basic and acidic residues" evidence="11">
    <location>
        <begin position="83"/>
        <end position="99"/>
    </location>
</feature>
<dbReference type="Gene3D" id="3.30.559.10">
    <property type="entry name" value="Chloramphenicol acetyltransferase-like domain"/>
    <property type="match status" value="1"/>
</dbReference>
<evidence type="ECO:0000256" key="2">
    <source>
        <dbReference type="ARBA" id="ARBA00007317"/>
    </source>
</evidence>
<evidence type="ECO:0000256" key="8">
    <source>
        <dbReference type="ARBA" id="ARBA00025211"/>
    </source>
</evidence>
<sequence length="446" mass="48090">MAKEFKLPDLGEGIHEGEIVEILVSVGDRVVDGQPIMLVETDKATTEIPSPVDGVVKEIRVKPGDLVKVGQVLMTFSDDGEKAVAGRAPAPKEEARVEEAGAPAAKATEKPGEKREKAPAPKAEAPPEREGPVPAAPSTRRLARELGVDLRRVTGSGPGGRVTSEDVREFAEKGGKAPEAAREPEARVERAVEAPPAPAVPPLPRFDEFGPVEKIPLRSVRRATARHMALAWSQIPHVTHQDVADITDLEAFRLKYKGDVEAKGGALSLTVFVLKAAVAALKAFPRFNSSLDMEAEEIVLKHYYNIGVAVDSEKGLIVPVIRDVDRKSLTEVAVELRGLAERTREGKADRDEMAGGTFTVTNIGPLGGTGFTPIVNYPQVAILGMAQARLQPVIQGDLRNYKLVPRLMLPLILGFDHRVVDGADAARFLGMIIESLQNPEKLMMVM</sequence>
<evidence type="ECO:0000256" key="4">
    <source>
        <dbReference type="ARBA" id="ARBA00022679"/>
    </source>
</evidence>
<dbReference type="SUPFAM" id="SSF52777">
    <property type="entry name" value="CoA-dependent acyltransferases"/>
    <property type="match status" value="1"/>
</dbReference>
<dbReference type="Pfam" id="PF02817">
    <property type="entry name" value="E3_binding"/>
    <property type="match status" value="1"/>
</dbReference>
<dbReference type="SUPFAM" id="SSF51230">
    <property type="entry name" value="Single hybrid motif"/>
    <property type="match status" value="1"/>
</dbReference>
<dbReference type="GO" id="GO:0006086">
    <property type="term" value="P:pyruvate decarboxylation to acetyl-CoA"/>
    <property type="evidence" value="ECO:0007669"/>
    <property type="project" value="TreeGrafter"/>
</dbReference>
<proteinExistence type="inferred from homology"/>
<dbReference type="GO" id="GO:0005737">
    <property type="term" value="C:cytoplasm"/>
    <property type="evidence" value="ECO:0007669"/>
    <property type="project" value="TreeGrafter"/>
</dbReference>
<evidence type="ECO:0000256" key="6">
    <source>
        <dbReference type="ARBA" id="ARBA00022823"/>
    </source>
</evidence>
<feature type="domain" description="Lipoyl-binding" evidence="12">
    <location>
        <begin position="2"/>
        <end position="77"/>
    </location>
</feature>
<evidence type="ECO:0000256" key="3">
    <source>
        <dbReference type="ARBA" id="ARBA00011484"/>
    </source>
</evidence>